<dbReference type="InterPro" id="IPR050789">
    <property type="entry name" value="Diverse_Enzym_Activities"/>
</dbReference>
<comment type="caution">
    <text evidence="2">The sequence shown here is derived from an EMBL/GenBank/DDBJ whole genome shotgun (WGS) entry which is preliminary data.</text>
</comment>
<dbReference type="Pfam" id="PF00144">
    <property type="entry name" value="Beta-lactamase"/>
    <property type="match status" value="1"/>
</dbReference>
<evidence type="ECO:0000313" key="3">
    <source>
        <dbReference type="Proteomes" id="UP000586918"/>
    </source>
</evidence>
<keyword evidence="3" id="KW-1185">Reference proteome</keyword>
<dbReference type="Proteomes" id="UP000586918">
    <property type="component" value="Unassembled WGS sequence"/>
</dbReference>
<dbReference type="SUPFAM" id="SSF56601">
    <property type="entry name" value="beta-lactamase/transpeptidase-like"/>
    <property type="match status" value="1"/>
</dbReference>
<evidence type="ECO:0000259" key="1">
    <source>
        <dbReference type="Pfam" id="PF00144"/>
    </source>
</evidence>
<gene>
    <name evidence="2" type="ORF">HF519_10285</name>
</gene>
<sequence length="278" mass="29097">MDARTLDTVVSGVLDWPVDHAFAAVVSADGSVLATTGEPDRSFRLASVTKLLTAYATLIAVEEGAVEWDQPAGPEGSTVRHLAAHVSGLAFDTETAQAAPGRRRIYSNTGFEVLGDTIAASSGIPFADYLHEAVCEPLGMTTTRLEGSPGAGAVSTGADLVRFAAELQAPTLVSPSTLAGAVEVAFPGLDGVLPGYGRQQPNDWGLGFELRDGKSPHWTGTTSSPATFGHFGQSGTFLWVDPAAKAACVVLTDRDFGPWAIEAWAPFTDQVLAALRRR</sequence>
<reference evidence="2 3" key="1">
    <citation type="submission" date="2020-04" db="EMBL/GenBank/DDBJ databases">
        <authorList>
            <person name="Klaysubun C."/>
            <person name="Duangmal K."/>
            <person name="Lipun K."/>
        </authorList>
    </citation>
    <scope>NUCLEOTIDE SEQUENCE [LARGE SCALE GENOMIC DNA]</scope>
    <source>
        <strain evidence="2 3">DSM 45300</strain>
    </source>
</reference>
<accession>A0A848DHD9</accession>
<dbReference type="PANTHER" id="PTHR43283">
    <property type="entry name" value="BETA-LACTAMASE-RELATED"/>
    <property type="match status" value="1"/>
</dbReference>
<name>A0A848DHD9_9PSEU</name>
<dbReference type="PANTHER" id="PTHR43283:SF15">
    <property type="entry name" value="CONSERVED PROTEIN"/>
    <property type="match status" value="1"/>
</dbReference>
<dbReference type="InterPro" id="IPR012338">
    <property type="entry name" value="Beta-lactam/transpept-like"/>
</dbReference>
<organism evidence="2 3">
    <name type="scientific">Pseudonocardia bannensis</name>
    <dbReference type="NCBI Taxonomy" id="630973"/>
    <lineage>
        <taxon>Bacteria</taxon>
        <taxon>Bacillati</taxon>
        <taxon>Actinomycetota</taxon>
        <taxon>Actinomycetes</taxon>
        <taxon>Pseudonocardiales</taxon>
        <taxon>Pseudonocardiaceae</taxon>
        <taxon>Pseudonocardia</taxon>
    </lineage>
</organism>
<dbReference type="RefSeq" id="WP_169412527.1">
    <property type="nucleotide sequence ID" value="NZ_JAAXKZ010000028.1"/>
</dbReference>
<dbReference type="EMBL" id="JAAXKZ010000028">
    <property type="protein sequence ID" value="NMH91953.1"/>
    <property type="molecule type" value="Genomic_DNA"/>
</dbReference>
<dbReference type="Gene3D" id="3.40.710.10">
    <property type="entry name" value="DD-peptidase/beta-lactamase superfamily"/>
    <property type="match status" value="1"/>
</dbReference>
<evidence type="ECO:0000313" key="2">
    <source>
        <dbReference type="EMBL" id="NMH91953.1"/>
    </source>
</evidence>
<dbReference type="InterPro" id="IPR001466">
    <property type="entry name" value="Beta-lactam-related"/>
</dbReference>
<proteinExistence type="predicted"/>
<protein>
    <submittedName>
        <fullName evidence="2">Beta-lactamase family protein</fullName>
    </submittedName>
</protein>
<feature type="domain" description="Beta-lactamase-related" evidence="1">
    <location>
        <begin position="23"/>
        <end position="260"/>
    </location>
</feature>
<dbReference type="AlphaFoldDB" id="A0A848DHD9"/>